<gene>
    <name evidence="1" type="ORF">JD82_04977</name>
</gene>
<evidence type="ECO:0000313" key="2">
    <source>
        <dbReference type="Proteomes" id="UP000317303"/>
    </source>
</evidence>
<dbReference type="RefSeq" id="WP_030534161.1">
    <property type="nucleotide sequence ID" value="NZ_JOIJ01000025.1"/>
</dbReference>
<dbReference type="AlphaFoldDB" id="A0A660C8L8"/>
<dbReference type="OrthoDB" id="3542456at2"/>
<keyword evidence="2" id="KW-1185">Reference proteome</keyword>
<name>A0A660C8L8_9PSEU</name>
<sequence length="142" mass="14966">MLTRATRFAALAAVRHAAHHLGDYWVQTDHQAQRKGDQGRDGAIACAAHVAGYTATNLAAVAAANRAFDLGLTARGVLMGELVSAVTHYAADRREHGLLPRTARLLGKGPFLERGGAPLLDQAWHHVANAIAAAVTATTTKD</sequence>
<dbReference type="EMBL" id="VLJV01000002">
    <property type="protein sequence ID" value="TWH15989.1"/>
    <property type="molecule type" value="Genomic_DNA"/>
</dbReference>
<evidence type="ECO:0000313" key="1">
    <source>
        <dbReference type="EMBL" id="TWH15989.1"/>
    </source>
</evidence>
<proteinExistence type="predicted"/>
<organism evidence="1 2">
    <name type="scientific">Prauserella rugosa</name>
    <dbReference type="NCBI Taxonomy" id="43354"/>
    <lineage>
        <taxon>Bacteria</taxon>
        <taxon>Bacillati</taxon>
        <taxon>Actinomycetota</taxon>
        <taxon>Actinomycetes</taxon>
        <taxon>Pseudonocardiales</taxon>
        <taxon>Pseudonocardiaceae</taxon>
        <taxon>Prauserella</taxon>
    </lineage>
</organism>
<comment type="caution">
    <text evidence="1">The sequence shown here is derived from an EMBL/GenBank/DDBJ whole genome shotgun (WGS) entry which is preliminary data.</text>
</comment>
<dbReference type="Proteomes" id="UP000317303">
    <property type="component" value="Unassembled WGS sequence"/>
</dbReference>
<reference evidence="1 2" key="1">
    <citation type="submission" date="2019-07" db="EMBL/GenBank/DDBJ databases">
        <title>R&amp;d 2014.</title>
        <authorList>
            <person name="Klenk H.-P."/>
        </authorList>
    </citation>
    <scope>NUCLEOTIDE SEQUENCE [LARGE SCALE GENOMIC DNA]</scope>
    <source>
        <strain evidence="1 2">DSM 43194</strain>
    </source>
</reference>
<protein>
    <submittedName>
        <fullName evidence="1">Uncharacterized protein</fullName>
    </submittedName>
</protein>
<accession>A0A660C8L8</accession>